<evidence type="ECO:0000256" key="2">
    <source>
        <dbReference type="ARBA" id="ARBA00023002"/>
    </source>
</evidence>
<evidence type="ECO:0000256" key="1">
    <source>
        <dbReference type="ARBA" id="ARBA00006484"/>
    </source>
</evidence>
<comment type="similarity">
    <text evidence="1">Belongs to the short-chain dehydrogenases/reductases (SDR) family.</text>
</comment>
<organism evidence="3 4">
    <name type="scientific">Chitiniphilus purpureus</name>
    <dbReference type="NCBI Taxonomy" id="2981137"/>
    <lineage>
        <taxon>Bacteria</taxon>
        <taxon>Pseudomonadati</taxon>
        <taxon>Pseudomonadota</taxon>
        <taxon>Betaproteobacteria</taxon>
        <taxon>Neisseriales</taxon>
        <taxon>Chitinibacteraceae</taxon>
        <taxon>Chitiniphilus</taxon>
    </lineage>
</organism>
<reference evidence="3" key="1">
    <citation type="submission" date="2022-10" db="EMBL/GenBank/DDBJ databases">
        <title>Chitiniphilus purpureus sp. nov., a novel chitin-degrading bacterium isolated from crawfish pond sediment.</title>
        <authorList>
            <person name="Li K."/>
        </authorList>
    </citation>
    <scope>NUCLEOTIDE SEQUENCE</scope>
    <source>
        <strain evidence="3">CD1</strain>
    </source>
</reference>
<gene>
    <name evidence="3" type="ORF">N8I74_09055</name>
</gene>
<evidence type="ECO:0000313" key="4">
    <source>
        <dbReference type="Proteomes" id="UP001061302"/>
    </source>
</evidence>
<dbReference type="SUPFAM" id="SSF51735">
    <property type="entry name" value="NAD(P)-binding Rossmann-fold domains"/>
    <property type="match status" value="1"/>
</dbReference>
<dbReference type="Gene3D" id="3.40.50.720">
    <property type="entry name" value="NAD(P)-binding Rossmann-like Domain"/>
    <property type="match status" value="1"/>
</dbReference>
<name>A0ABY6DS31_9NEIS</name>
<dbReference type="PANTHER" id="PTHR44196">
    <property type="entry name" value="DEHYDROGENASE/REDUCTASE SDR FAMILY MEMBER 7B"/>
    <property type="match status" value="1"/>
</dbReference>
<dbReference type="Pfam" id="PF00106">
    <property type="entry name" value="adh_short"/>
    <property type="match status" value="1"/>
</dbReference>
<protein>
    <submittedName>
        <fullName evidence="3">SDR family NAD(P)-dependent oxidoreductase</fullName>
    </submittedName>
</protein>
<dbReference type="EMBL" id="CP106753">
    <property type="protein sequence ID" value="UXY17137.1"/>
    <property type="molecule type" value="Genomic_DNA"/>
</dbReference>
<dbReference type="Proteomes" id="UP001061302">
    <property type="component" value="Chromosome"/>
</dbReference>
<evidence type="ECO:0000313" key="3">
    <source>
        <dbReference type="EMBL" id="UXY17137.1"/>
    </source>
</evidence>
<proteinExistence type="inferred from homology"/>
<accession>A0ABY6DS31</accession>
<sequence>MKLAGRKILVTGGTAGIGKALTEQLLAQGCQVVTCGRQQEALRQMEQIKGVHALACDLSSPEQVTEMAHRIAAEHPDLSAIFNNAGVQREFDLTAVPADEVQRIAQQETGVNFLAPVLLTKLLLPTLARQSSAVIVNTTTPLALSPKKSSPIYCATKAALRAYTKALRYQLEDKHPHIRVVEIQPPLVDTNMTKGRGTGKISPEDAAAAMLQGVEQGREEIYVGKAKLLRFIYRWLPSVADRITKRW</sequence>
<dbReference type="PRINTS" id="PR00081">
    <property type="entry name" value="GDHRDH"/>
</dbReference>
<dbReference type="InterPro" id="IPR002347">
    <property type="entry name" value="SDR_fam"/>
</dbReference>
<dbReference type="PANTHER" id="PTHR44196:SF1">
    <property type="entry name" value="DEHYDROGENASE_REDUCTASE SDR FAMILY MEMBER 7B"/>
    <property type="match status" value="1"/>
</dbReference>
<dbReference type="RefSeq" id="WP_263126567.1">
    <property type="nucleotide sequence ID" value="NZ_CP106753.1"/>
</dbReference>
<keyword evidence="4" id="KW-1185">Reference proteome</keyword>
<dbReference type="InterPro" id="IPR036291">
    <property type="entry name" value="NAD(P)-bd_dom_sf"/>
</dbReference>
<keyword evidence="2" id="KW-0560">Oxidoreductase</keyword>